<evidence type="ECO:0000313" key="1">
    <source>
        <dbReference type="EMBL" id="GAI16562.1"/>
    </source>
</evidence>
<organism evidence="1">
    <name type="scientific">marine sediment metagenome</name>
    <dbReference type="NCBI Taxonomy" id="412755"/>
    <lineage>
        <taxon>unclassified sequences</taxon>
        <taxon>metagenomes</taxon>
        <taxon>ecological metagenomes</taxon>
    </lineage>
</organism>
<dbReference type="EMBL" id="BARV01005613">
    <property type="protein sequence ID" value="GAI16562.1"/>
    <property type="molecule type" value="Genomic_DNA"/>
</dbReference>
<sequence>VYTVKITGSFVAADGFFPDIRGSVKDCGRG</sequence>
<feature type="non-terminal residue" evidence="1">
    <location>
        <position position="1"/>
    </location>
</feature>
<proteinExistence type="predicted"/>
<protein>
    <submittedName>
        <fullName evidence="1">Uncharacterized protein</fullName>
    </submittedName>
</protein>
<accession>X1LB84</accession>
<name>X1LB84_9ZZZZ</name>
<reference evidence="1" key="1">
    <citation type="journal article" date="2014" name="Front. Microbiol.">
        <title>High frequency of phylogenetically diverse reductive dehalogenase-homologous genes in deep subseafloor sedimentary metagenomes.</title>
        <authorList>
            <person name="Kawai M."/>
            <person name="Futagami T."/>
            <person name="Toyoda A."/>
            <person name="Takaki Y."/>
            <person name="Nishi S."/>
            <person name="Hori S."/>
            <person name="Arai W."/>
            <person name="Tsubouchi T."/>
            <person name="Morono Y."/>
            <person name="Uchiyama I."/>
            <person name="Ito T."/>
            <person name="Fujiyama A."/>
            <person name="Inagaki F."/>
            <person name="Takami H."/>
        </authorList>
    </citation>
    <scope>NUCLEOTIDE SEQUENCE</scope>
    <source>
        <strain evidence="1">Expedition CK06-06</strain>
    </source>
</reference>
<dbReference type="AlphaFoldDB" id="X1LB84"/>
<gene>
    <name evidence="1" type="ORF">S06H3_11524</name>
</gene>
<comment type="caution">
    <text evidence="1">The sequence shown here is derived from an EMBL/GenBank/DDBJ whole genome shotgun (WGS) entry which is preliminary data.</text>
</comment>